<protein>
    <submittedName>
        <fullName evidence="2">Uncharacterized protein</fullName>
    </submittedName>
</protein>
<evidence type="ECO:0000256" key="1">
    <source>
        <dbReference type="SAM" id="SignalP"/>
    </source>
</evidence>
<evidence type="ECO:0000313" key="3">
    <source>
        <dbReference type="Proteomes" id="UP001151760"/>
    </source>
</evidence>
<comment type="caution">
    <text evidence="2">The sequence shown here is derived from an EMBL/GenBank/DDBJ whole genome shotgun (WGS) entry which is preliminary data.</text>
</comment>
<accession>A0ABQ5IMP6</accession>
<keyword evidence="1" id="KW-0732">Signal</keyword>
<name>A0ABQ5IMP6_9ASTR</name>
<feature type="signal peptide" evidence="1">
    <location>
        <begin position="1"/>
        <end position="24"/>
    </location>
</feature>
<dbReference type="Proteomes" id="UP001151760">
    <property type="component" value="Unassembled WGS sequence"/>
</dbReference>
<reference evidence="2" key="1">
    <citation type="journal article" date="2022" name="Int. J. Mol. Sci.">
        <title>Draft Genome of Tanacetum Coccineum: Genomic Comparison of Closely Related Tanacetum-Family Plants.</title>
        <authorList>
            <person name="Yamashiro T."/>
            <person name="Shiraishi A."/>
            <person name="Nakayama K."/>
            <person name="Satake H."/>
        </authorList>
    </citation>
    <scope>NUCLEOTIDE SEQUENCE</scope>
</reference>
<evidence type="ECO:0000313" key="2">
    <source>
        <dbReference type="EMBL" id="GJU00738.1"/>
    </source>
</evidence>
<organism evidence="2 3">
    <name type="scientific">Tanacetum coccineum</name>
    <dbReference type="NCBI Taxonomy" id="301880"/>
    <lineage>
        <taxon>Eukaryota</taxon>
        <taxon>Viridiplantae</taxon>
        <taxon>Streptophyta</taxon>
        <taxon>Embryophyta</taxon>
        <taxon>Tracheophyta</taxon>
        <taxon>Spermatophyta</taxon>
        <taxon>Magnoliopsida</taxon>
        <taxon>eudicotyledons</taxon>
        <taxon>Gunneridae</taxon>
        <taxon>Pentapetalae</taxon>
        <taxon>asterids</taxon>
        <taxon>campanulids</taxon>
        <taxon>Asterales</taxon>
        <taxon>Asteraceae</taxon>
        <taxon>Asteroideae</taxon>
        <taxon>Anthemideae</taxon>
        <taxon>Anthemidinae</taxon>
        <taxon>Tanacetum</taxon>
    </lineage>
</organism>
<proteinExistence type="predicted"/>
<keyword evidence="3" id="KW-1185">Reference proteome</keyword>
<feature type="chain" id="PRO_5045868686" evidence="1">
    <location>
        <begin position="25"/>
        <end position="130"/>
    </location>
</feature>
<gene>
    <name evidence="2" type="ORF">Tco_1111076</name>
</gene>
<sequence length="130" mass="14968">MLGMVSKSICWLSLTTLMDSVTLSNSGDRWVCDLVSDGTLPYDRWCGLEILMTGQRSIEWQSWILSIQFSSKGSRTSKSGGAVGNKSLYERWKDILDDDPYDDEYNAYDLTEEQMAFCDAWDIKLRDRRK</sequence>
<dbReference type="EMBL" id="BQNB010020893">
    <property type="protein sequence ID" value="GJU00738.1"/>
    <property type="molecule type" value="Genomic_DNA"/>
</dbReference>
<reference evidence="2" key="2">
    <citation type="submission" date="2022-01" db="EMBL/GenBank/DDBJ databases">
        <authorList>
            <person name="Yamashiro T."/>
            <person name="Shiraishi A."/>
            <person name="Satake H."/>
            <person name="Nakayama K."/>
        </authorList>
    </citation>
    <scope>NUCLEOTIDE SEQUENCE</scope>
</reference>